<dbReference type="SUPFAM" id="SSF81901">
    <property type="entry name" value="HCP-like"/>
    <property type="match status" value="1"/>
</dbReference>
<feature type="repeat" description="PPR" evidence="2">
    <location>
        <begin position="429"/>
        <end position="463"/>
    </location>
</feature>
<evidence type="ECO:0000256" key="2">
    <source>
        <dbReference type="PROSITE-ProRule" id="PRU00708"/>
    </source>
</evidence>
<dbReference type="Pfam" id="PF20431">
    <property type="entry name" value="E_motif"/>
    <property type="match status" value="1"/>
</dbReference>
<dbReference type="Proteomes" id="UP000813463">
    <property type="component" value="Chromosome 4"/>
</dbReference>
<gene>
    <name evidence="4" type="primary">LOC110802331</name>
</gene>
<organism evidence="3 4">
    <name type="scientific">Spinacia oleracea</name>
    <name type="common">Spinach</name>
    <dbReference type="NCBI Taxonomy" id="3562"/>
    <lineage>
        <taxon>Eukaryota</taxon>
        <taxon>Viridiplantae</taxon>
        <taxon>Streptophyta</taxon>
        <taxon>Embryophyta</taxon>
        <taxon>Tracheophyta</taxon>
        <taxon>Spermatophyta</taxon>
        <taxon>Magnoliopsida</taxon>
        <taxon>eudicotyledons</taxon>
        <taxon>Gunneridae</taxon>
        <taxon>Pentapetalae</taxon>
        <taxon>Caryophyllales</taxon>
        <taxon>Chenopodiaceae</taxon>
        <taxon>Chenopodioideae</taxon>
        <taxon>Anserineae</taxon>
        <taxon>Spinacia</taxon>
    </lineage>
</organism>
<reference evidence="4" key="2">
    <citation type="submission" date="2025-08" db="UniProtKB">
        <authorList>
            <consortium name="RefSeq"/>
        </authorList>
    </citation>
    <scope>IDENTIFICATION</scope>
    <source>
        <tissue evidence="4">Leaf</tissue>
    </source>
</reference>
<feature type="repeat" description="PPR" evidence="2">
    <location>
        <begin position="86"/>
        <end position="120"/>
    </location>
</feature>
<feature type="repeat" description="PPR" evidence="2">
    <location>
        <begin position="393"/>
        <end position="423"/>
    </location>
</feature>
<feature type="repeat" description="PPR" evidence="2">
    <location>
        <begin position="156"/>
        <end position="186"/>
    </location>
</feature>
<dbReference type="RefSeq" id="XP_056698820.1">
    <property type="nucleotide sequence ID" value="XM_056842842.1"/>
</dbReference>
<proteinExistence type="predicted"/>
<dbReference type="Gene3D" id="1.25.40.10">
    <property type="entry name" value="Tetratricopeptide repeat domain"/>
    <property type="match status" value="4"/>
</dbReference>
<dbReference type="InterPro" id="IPR046848">
    <property type="entry name" value="E_motif"/>
</dbReference>
<evidence type="ECO:0000313" key="4">
    <source>
        <dbReference type="RefSeq" id="XP_056698820.1"/>
    </source>
</evidence>
<evidence type="ECO:0000313" key="3">
    <source>
        <dbReference type="Proteomes" id="UP000813463"/>
    </source>
</evidence>
<dbReference type="GeneID" id="110802331"/>
<dbReference type="PANTHER" id="PTHR47926:SF453">
    <property type="entry name" value="PENTATRICOPEPTIDE REPEAT (PPR) SUPERFAMILY PROTEIN"/>
    <property type="match status" value="1"/>
</dbReference>
<dbReference type="InterPro" id="IPR011990">
    <property type="entry name" value="TPR-like_helical_dom_sf"/>
</dbReference>
<evidence type="ECO:0000256" key="1">
    <source>
        <dbReference type="ARBA" id="ARBA00022737"/>
    </source>
</evidence>
<dbReference type="InterPro" id="IPR002885">
    <property type="entry name" value="PPR_rpt"/>
</dbReference>
<dbReference type="PANTHER" id="PTHR47926">
    <property type="entry name" value="PENTATRICOPEPTIDE REPEAT-CONTAINING PROTEIN"/>
    <property type="match status" value="1"/>
</dbReference>
<accession>A0ABM3RT63</accession>
<dbReference type="NCBIfam" id="TIGR00756">
    <property type="entry name" value="PPR"/>
    <property type="match status" value="6"/>
</dbReference>
<dbReference type="Pfam" id="PF13041">
    <property type="entry name" value="PPR_2"/>
    <property type="match status" value="4"/>
</dbReference>
<dbReference type="Pfam" id="PF01535">
    <property type="entry name" value="PPR"/>
    <property type="match status" value="3"/>
</dbReference>
<dbReference type="PROSITE" id="PS51375">
    <property type="entry name" value="PPR"/>
    <property type="match status" value="8"/>
</dbReference>
<keyword evidence="1" id="KW-0677">Repeat</keyword>
<reference evidence="3" key="1">
    <citation type="journal article" date="2021" name="Nat. Commun.">
        <title>Genomic analyses provide insights into spinach domestication and the genetic basis of agronomic traits.</title>
        <authorList>
            <person name="Cai X."/>
            <person name="Sun X."/>
            <person name="Xu C."/>
            <person name="Sun H."/>
            <person name="Wang X."/>
            <person name="Ge C."/>
            <person name="Zhang Z."/>
            <person name="Wang Q."/>
            <person name="Fei Z."/>
            <person name="Jiao C."/>
            <person name="Wang Q."/>
        </authorList>
    </citation>
    <scope>NUCLEOTIDE SEQUENCE [LARGE SCALE GENOMIC DNA]</scope>
    <source>
        <strain evidence="3">cv. Varoflay</strain>
    </source>
</reference>
<protein>
    <submittedName>
        <fullName evidence="4">Pentatricopeptide repeat-containing protein At5g15300</fullName>
    </submittedName>
</protein>
<name>A0ABM3RT63_SPIOL</name>
<feature type="repeat" description="PPR" evidence="2">
    <location>
        <begin position="257"/>
        <end position="291"/>
    </location>
</feature>
<feature type="repeat" description="PPR" evidence="2">
    <location>
        <begin position="358"/>
        <end position="392"/>
    </location>
</feature>
<feature type="repeat" description="PPR" evidence="2">
    <location>
        <begin position="222"/>
        <end position="256"/>
    </location>
</feature>
<dbReference type="InterPro" id="IPR046960">
    <property type="entry name" value="PPR_At4g14850-like_plant"/>
</dbReference>
<keyword evidence="3" id="KW-1185">Reference proteome</keyword>
<feature type="repeat" description="PPR" evidence="2">
    <location>
        <begin position="187"/>
        <end position="221"/>
    </location>
</feature>
<sequence>MMNTKLLNLSALFSSYKLSYDEVCSILQRCTKAKASYSAKKIHGMLIISGTDVSRMSLDAKILGVYASCGNLRYAHQLFDKMPNPNVFAFNWMISVMSFHGNYQEAIGYFSLMQKMGTLPNKYTLSFVLKSCVGLLDLNKGRGVHAVMNKMGFECDALVCNALVDMYCKCGNTQYARRLFDRMSSKDIASWTSMISGYCNTGKLNEAIALFEQMKLEGFEPNDFTWNAIITGYAQSGDRDGALELFSRMNREGLCCDLITWNALISGFSRSKHPFEALKLFREMLIAGIRPNHVTVTGLLPVCGLIGSPQRGRELHGLICRLSLEVNVYVASALIDMYSKSGSVKAAKNVFEGTLVRNVALWNVIIGCLGKNGVVFESLRLFEEMQEQGFQPNEVTLVCVLSACSHGGLVEKAMEIFRSMKEKYQVEANKEHYACVVDLLSRAGEVEEAYELIKRMPMEATESIFGAFFNGCNIHGRRDLAEKMADSLLKAAWKKPGALVTLSNIHAAGEEWQGVQNVRKLMKGIGVYKKPGFSL</sequence>